<dbReference type="EMBL" id="FUXU01000010">
    <property type="protein sequence ID" value="SKA49894.1"/>
    <property type="molecule type" value="Genomic_DNA"/>
</dbReference>
<dbReference type="EC" id="3.5.1.94" evidence="5"/>
<dbReference type="InterPro" id="IPR044668">
    <property type="entry name" value="PuuD-like"/>
</dbReference>
<dbReference type="GO" id="GO:0016740">
    <property type="term" value="F:transferase activity"/>
    <property type="evidence" value="ECO:0007669"/>
    <property type="project" value="UniProtKB-KW"/>
</dbReference>
<keyword evidence="7" id="KW-1185">Reference proteome</keyword>
<comment type="similarity">
    <text evidence="1">Belongs to the peptidase C26 family.</text>
</comment>
<dbReference type="InterPro" id="IPR011697">
    <property type="entry name" value="Peptidase_C26"/>
</dbReference>
<evidence type="ECO:0000256" key="4">
    <source>
        <dbReference type="ARBA" id="ARBA00060634"/>
    </source>
</evidence>
<dbReference type="AlphaFoldDB" id="A0A1T4UAZ4"/>
<comment type="catalytic activity">
    <reaction evidence="2">
        <text>4-(gamma-L-glutamylamino)butanoate + H2O = 4-aminobutanoate + L-glutamate</text>
        <dbReference type="Rhea" id="RHEA:19737"/>
        <dbReference type="ChEBI" id="CHEBI:15377"/>
        <dbReference type="ChEBI" id="CHEBI:29985"/>
        <dbReference type="ChEBI" id="CHEBI:58800"/>
        <dbReference type="ChEBI" id="CHEBI:59888"/>
        <dbReference type="EC" id="3.5.1.94"/>
    </reaction>
</comment>
<evidence type="ECO:0000256" key="1">
    <source>
        <dbReference type="ARBA" id="ARBA00011083"/>
    </source>
</evidence>
<evidence type="ECO:0000313" key="6">
    <source>
        <dbReference type="EMBL" id="SKA49894.1"/>
    </source>
</evidence>
<dbReference type="FunFam" id="3.40.50.880:FF:000030">
    <property type="entry name" value="Gamma-glutamyl-gamma-aminobutyrate hydrolase PuuD"/>
    <property type="match status" value="1"/>
</dbReference>
<name>A0A1T4UAZ4_9GAMM</name>
<dbReference type="PANTHER" id="PTHR43235">
    <property type="entry name" value="GLUTAMINE AMIDOTRANSFERASE PB2B2.05-RELATED"/>
    <property type="match status" value="1"/>
</dbReference>
<dbReference type="SUPFAM" id="SSF52317">
    <property type="entry name" value="Class I glutamine amidotransferase-like"/>
    <property type="match status" value="1"/>
</dbReference>
<keyword evidence="6" id="KW-0808">Transferase</keyword>
<dbReference type="CDD" id="cd01745">
    <property type="entry name" value="GATase1_2"/>
    <property type="match status" value="1"/>
</dbReference>
<dbReference type="Gene3D" id="3.40.50.880">
    <property type="match status" value="1"/>
</dbReference>
<gene>
    <name evidence="6" type="ORF">SAMN02745132_01258</name>
</gene>
<dbReference type="InterPro" id="IPR029062">
    <property type="entry name" value="Class_I_gatase-like"/>
</dbReference>
<comment type="function">
    <text evidence="3">Involved in the breakdown of putrescine via hydrolysis of the gamma-glutamyl linkage of gamma-glutamyl-gamma-aminobutyrate.</text>
</comment>
<organism evidence="6 7">
    <name type="scientific">Enterovibrio nigricans DSM 22720</name>
    <dbReference type="NCBI Taxonomy" id="1121868"/>
    <lineage>
        <taxon>Bacteria</taxon>
        <taxon>Pseudomonadati</taxon>
        <taxon>Pseudomonadota</taxon>
        <taxon>Gammaproteobacteria</taxon>
        <taxon>Vibrionales</taxon>
        <taxon>Vibrionaceae</taxon>
        <taxon>Enterovibrio</taxon>
    </lineage>
</organism>
<reference evidence="7" key="1">
    <citation type="submission" date="2017-02" db="EMBL/GenBank/DDBJ databases">
        <authorList>
            <person name="Varghese N."/>
            <person name="Submissions S."/>
        </authorList>
    </citation>
    <scope>NUCLEOTIDE SEQUENCE [LARGE SCALE GENOMIC DNA]</scope>
    <source>
        <strain evidence="7">DSM 22720</strain>
    </source>
</reference>
<evidence type="ECO:0000256" key="3">
    <source>
        <dbReference type="ARBA" id="ARBA00055068"/>
    </source>
</evidence>
<dbReference type="RefSeq" id="WP_078751700.1">
    <property type="nucleotide sequence ID" value="NZ_FUXU01000010.1"/>
</dbReference>
<dbReference type="GO" id="GO:0006598">
    <property type="term" value="P:polyamine catabolic process"/>
    <property type="evidence" value="ECO:0007669"/>
    <property type="project" value="TreeGrafter"/>
</dbReference>
<dbReference type="GO" id="GO:0005829">
    <property type="term" value="C:cytosol"/>
    <property type="evidence" value="ECO:0007669"/>
    <property type="project" value="TreeGrafter"/>
</dbReference>
<dbReference type="OrthoDB" id="9813383at2"/>
<sequence length="259" mass="28170">MPKSVMPCVGVTACTSQLGLHSFHIAGDKYVRSVVDGAGCCPIILPALANTLPIDQLLSNVDGLMFAGSPSNIEPHHYAGEASDPDTHHDPARDATTLPMMKRAIELGIPVLAICRGFQEMNVAFGGSLHQKLHDVGGYIEHREDKTAPVEVQYGLSHTIEIEPGGVLCEVWGRSSADVNSVHTQGIDRLGKGLRPEAYAPDGLIEAVSVIHAKHFALGVQWHPEWEVTKNPFYSAIFEVFGNACRLRAKEREKDYEQA</sequence>
<proteinExistence type="inferred from homology"/>
<evidence type="ECO:0000313" key="7">
    <source>
        <dbReference type="Proteomes" id="UP000190162"/>
    </source>
</evidence>
<dbReference type="GO" id="GO:0033969">
    <property type="term" value="F:gamma-glutamyl-gamma-aminobutyrate hydrolase activity"/>
    <property type="evidence" value="ECO:0007669"/>
    <property type="project" value="UniProtKB-EC"/>
</dbReference>
<dbReference type="PANTHER" id="PTHR43235:SF1">
    <property type="entry name" value="GLUTAMINE AMIDOTRANSFERASE PB2B2.05-RELATED"/>
    <property type="match status" value="1"/>
</dbReference>
<evidence type="ECO:0000256" key="2">
    <source>
        <dbReference type="ARBA" id="ARBA00052718"/>
    </source>
</evidence>
<keyword evidence="6" id="KW-0315">Glutamine amidotransferase</keyword>
<accession>A0A1T4UAZ4</accession>
<comment type="pathway">
    <text evidence="4">Amine and polyamine degradation; putrescine degradation; 4-aminobutanoate from putrescine: step 4/4.</text>
</comment>
<dbReference type="Pfam" id="PF07722">
    <property type="entry name" value="Peptidase_C26"/>
    <property type="match status" value="1"/>
</dbReference>
<dbReference type="PROSITE" id="PS51273">
    <property type="entry name" value="GATASE_TYPE_1"/>
    <property type="match status" value="1"/>
</dbReference>
<dbReference type="Proteomes" id="UP000190162">
    <property type="component" value="Unassembled WGS sequence"/>
</dbReference>
<evidence type="ECO:0000256" key="5">
    <source>
        <dbReference type="ARBA" id="ARBA00066788"/>
    </source>
</evidence>
<protein>
    <recommendedName>
        <fullName evidence="5">gamma-glutamyl-gamma-aminobutyrate hydrolase</fullName>
        <ecNumber evidence="5">3.5.1.94</ecNumber>
    </recommendedName>
</protein>